<reference evidence="1 2" key="1">
    <citation type="submission" date="2020-02" db="EMBL/GenBank/DDBJ databases">
        <authorList>
            <person name="Babadi Z.K."/>
            <person name="Risdian C."/>
            <person name="Ebrahimipour G.H."/>
            <person name="Wink J."/>
        </authorList>
    </citation>
    <scope>NUCLEOTIDE SEQUENCE [LARGE SCALE GENOMIC DNA]</scope>
    <source>
        <strain evidence="1 2">ZKHCc1 1396</strain>
    </source>
</reference>
<keyword evidence="2" id="KW-1185">Reference proteome</keyword>
<accession>A0ABR9PZ56</accession>
<organism evidence="1 2">
    <name type="scientific">Corallococcus soli</name>
    <dbReference type="NCBI Taxonomy" id="2710757"/>
    <lineage>
        <taxon>Bacteria</taxon>
        <taxon>Pseudomonadati</taxon>
        <taxon>Myxococcota</taxon>
        <taxon>Myxococcia</taxon>
        <taxon>Myxococcales</taxon>
        <taxon>Cystobacterineae</taxon>
        <taxon>Myxococcaceae</taxon>
        <taxon>Corallococcus</taxon>
    </lineage>
</organism>
<evidence type="ECO:0000313" key="2">
    <source>
        <dbReference type="Proteomes" id="UP001516472"/>
    </source>
</evidence>
<gene>
    <name evidence="1" type="ORF">G4177_34205</name>
</gene>
<dbReference type="EMBL" id="JAAIYO010000017">
    <property type="protein sequence ID" value="MBE4753215.1"/>
    <property type="molecule type" value="Genomic_DNA"/>
</dbReference>
<name>A0ABR9PZ56_9BACT</name>
<comment type="caution">
    <text evidence="1">The sequence shown here is derived from an EMBL/GenBank/DDBJ whole genome shotgun (WGS) entry which is preliminary data.</text>
</comment>
<protein>
    <submittedName>
        <fullName evidence="1">Uncharacterized protein</fullName>
    </submittedName>
</protein>
<dbReference type="RefSeq" id="WP_193430375.1">
    <property type="nucleotide sequence ID" value="NZ_CBCSIP010000030.1"/>
</dbReference>
<sequence>MLTYHPAFDQHHAAFRLLRLIAAIAPHGVEMDKLRILDFYLLFPHLLPEARLPQVLKARARRLGEEANQYSLPAMPEAVFKQMAPIQAQGVRLLLSVGLASVEQTDDTRVRRSEMPIPPEISEAISKRNSEQVSLMALLAKDVASMPLRGKNGLKDRSGLMEFKYDAI</sequence>
<dbReference type="Proteomes" id="UP001516472">
    <property type="component" value="Unassembled WGS sequence"/>
</dbReference>
<proteinExistence type="predicted"/>
<evidence type="ECO:0000313" key="1">
    <source>
        <dbReference type="EMBL" id="MBE4753215.1"/>
    </source>
</evidence>
<dbReference type="InterPro" id="IPR046901">
    <property type="entry name" value="ABC-3C_MC5"/>
</dbReference>
<dbReference type="Pfam" id="PF20291">
    <property type="entry name" value="MC5"/>
    <property type="match status" value="1"/>
</dbReference>